<evidence type="ECO:0000256" key="1">
    <source>
        <dbReference type="ARBA" id="ARBA00004123"/>
    </source>
</evidence>
<keyword evidence="3" id="KW-0238">DNA-binding</keyword>
<feature type="domain" description="Myb-like" evidence="6">
    <location>
        <begin position="97"/>
        <end position="142"/>
    </location>
</feature>
<evidence type="ECO:0000256" key="4">
    <source>
        <dbReference type="ARBA" id="ARBA00023163"/>
    </source>
</evidence>
<keyword evidence="9" id="KW-1185">Reference proteome</keyword>
<dbReference type="Pfam" id="PF00249">
    <property type="entry name" value="Myb_DNA-binding"/>
    <property type="match status" value="2"/>
</dbReference>
<dbReference type="SUPFAM" id="SSF46689">
    <property type="entry name" value="Homeodomain-like"/>
    <property type="match status" value="2"/>
</dbReference>
<feature type="domain" description="HTH myb-type" evidence="7">
    <location>
        <begin position="38"/>
        <end position="93"/>
    </location>
</feature>
<organism evidence="8 9">
    <name type="scientific">Tanacetum coccineum</name>
    <dbReference type="NCBI Taxonomy" id="301880"/>
    <lineage>
        <taxon>Eukaryota</taxon>
        <taxon>Viridiplantae</taxon>
        <taxon>Streptophyta</taxon>
        <taxon>Embryophyta</taxon>
        <taxon>Tracheophyta</taxon>
        <taxon>Spermatophyta</taxon>
        <taxon>Magnoliopsida</taxon>
        <taxon>eudicotyledons</taxon>
        <taxon>Gunneridae</taxon>
        <taxon>Pentapetalae</taxon>
        <taxon>asterids</taxon>
        <taxon>campanulids</taxon>
        <taxon>Asterales</taxon>
        <taxon>Asteraceae</taxon>
        <taxon>Asteroideae</taxon>
        <taxon>Anthemideae</taxon>
        <taxon>Anthemidinae</taxon>
        <taxon>Tanacetum</taxon>
    </lineage>
</organism>
<dbReference type="SMART" id="SM00717">
    <property type="entry name" value="SANT"/>
    <property type="match status" value="2"/>
</dbReference>
<proteinExistence type="predicted"/>
<protein>
    <submittedName>
        <fullName evidence="8">Myb domain protein 4r1</fullName>
    </submittedName>
</protein>
<dbReference type="InterPro" id="IPR051575">
    <property type="entry name" value="Myb-like_DNA-bd"/>
</dbReference>
<evidence type="ECO:0000313" key="9">
    <source>
        <dbReference type="Proteomes" id="UP001151760"/>
    </source>
</evidence>
<keyword evidence="4" id="KW-0804">Transcription</keyword>
<keyword evidence="5" id="KW-0539">Nucleus</keyword>
<reference evidence="8" key="2">
    <citation type="submission" date="2022-01" db="EMBL/GenBank/DDBJ databases">
        <authorList>
            <person name="Yamashiro T."/>
            <person name="Shiraishi A."/>
            <person name="Satake H."/>
            <person name="Nakayama K."/>
        </authorList>
    </citation>
    <scope>NUCLEOTIDE SEQUENCE</scope>
</reference>
<dbReference type="PANTHER" id="PTHR46621:SF1">
    <property type="entry name" value="SNRNA-ACTIVATING PROTEIN COMPLEX SUBUNIT 4"/>
    <property type="match status" value="1"/>
</dbReference>
<dbReference type="PROSITE" id="PS50090">
    <property type="entry name" value="MYB_LIKE"/>
    <property type="match status" value="2"/>
</dbReference>
<evidence type="ECO:0000256" key="2">
    <source>
        <dbReference type="ARBA" id="ARBA00023015"/>
    </source>
</evidence>
<dbReference type="PANTHER" id="PTHR46621">
    <property type="entry name" value="SNRNA-ACTIVATING PROTEIN COMPLEX SUBUNIT 4"/>
    <property type="match status" value="1"/>
</dbReference>
<feature type="domain" description="HTH myb-type" evidence="7">
    <location>
        <begin position="97"/>
        <end position="146"/>
    </location>
</feature>
<evidence type="ECO:0000256" key="3">
    <source>
        <dbReference type="ARBA" id="ARBA00023125"/>
    </source>
</evidence>
<comment type="caution">
    <text evidence="8">The sequence shown here is derived from an EMBL/GenBank/DDBJ whole genome shotgun (WGS) entry which is preliminary data.</text>
</comment>
<keyword evidence="2" id="KW-0805">Transcription regulation</keyword>
<accession>A0ABQ4Y990</accession>
<dbReference type="InterPro" id="IPR001005">
    <property type="entry name" value="SANT/Myb"/>
</dbReference>
<sequence>MLHCFLNRGFSNWIDIAKELKTDRTPYQCLARFQRSLNPSILNNEWTPTEDEELRKAVAEYGETNWQLVASVLSGRTGTQCSNRWKKSLNPLRERVGRWDSDEDKRLKIAVRLFGAKNWNKITKFVPGRTQVQCRERWVNCLDPSLKVDKWTGGGYEIKSCSCSSTAAFNFISSVGKNRPGRAKKVARTGKARKLVDDIYWTTMLSELDVNNQSEDWTQHSMKTKARATSLERRRGLLEQDNGEGIRNGDNCKVSTTNMKRWMQIVNLFPSQSEV</sequence>
<reference evidence="8" key="1">
    <citation type="journal article" date="2022" name="Int. J. Mol. Sci.">
        <title>Draft Genome of Tanacetum Coccineum: Genomic Comparison of Closely Related Tanacetum-Family Plants.</title>
        <authorList>
            <person name="Yamashiro T."/>
            <person name="Shiraishi A."/>
            <person name="Nakayama K."/>
            <person name="Satake H."/>
        </authorList>
    </citation>
    <scope>NUCLEOTIDE SEQUENCE</scope>
</reference>
<dbReference type="InterPro" id="IPR009057">
    <property type="entry name" value="Homeodomain-like_sf"/>
</dbReference>
<dbReference type="InterPro" id="IPR017930">
    <property type="entry name" value="Myb_dom"/>
</dbReference>
<dbReference type="PROSITE" id="PS51294">
    <property type="entry name" value="HTH_MYB"/>
    <property type="match status" value="2"/>
</dbReference>
<dbReference type="EMBL" id="BQNB010010172">
    <property type="protein sequence ID" value="GJS73681.1"/>
    <property type="molecule type" value="Genomic_DNA"/>
</dbReference>
<evidence type="ECO:0000256" key="5">
    <source>
        <dbReference type="ARBA" id="ARBA00023242"/>
    </source>
</evidence>
<dbReference type="Proteomes" id="UP001151760">
    <property type="component" value="Unassembled WGS sequence"/>
</dbReference>
<evidence type="ECO:0000259" key="6">
    <source>
        <dbReference type="PROSITE" id="PS50090"/>
    </source>
</evidence>
<comment type="subcellular location">
    <subcellularLocation>
        <location evidence="1">Nucleus</location>
    </subcellularLocation>
</comment>
<dbReference type="CDD" id="cd00167">
    <property type="entry name" value="SANT"/>
    <property type="match status" value="2"/>
</dbReference>
<evidence type="ECO:0000259" key="7">
    <source>
        <dbReference type="PROSITE" id="PS51294"/>
    </source>
</evidence>
<evidence type="ECO:0000313" key="8">
    <source>
        <dbReference type="EMBL" id="GJS73681.1"/>
    </source>
</evidence>
<feature type="domain" description="Myb-like" evidence="6">
    <location>
        <begin position="38"/>
        <end position="89"/>
    </location>
</feature>
<dbReference type="Gene3D" id="1.10.10.60">
    <property type="entry name" value="Homeodomain-like"/>
    <property type="match status" value="3"/>
</dbReference>
<name>A0ABQ4Y990_9ASTR</name>
<gene>
    <name evidence="8" type="ORF">Tco_0706522</name>
</gene>